<protein>
    <submittedName>
        <fullName evidence="2">Uncharacterized protein</fullName>
    </submittedName>
</protein>
<gene>
    <name evidence="2" type="ORF">OOU_Y34scaffold00610g18</name>
</gene>
<proteinExistence type="predicted"/>
<dbReference type="AlphaFoldDB" id="A0AA97NVQ7"/>
<organism evidence="2">
    <name type="scientific">Pyricularia oryzae (strain Y34)</name>
    <name type="common">Rice blast fungus</name>
    <name type="synonym">Magnaporthe oryzae</name>
    <dbReference type="NCBI Taxonomy" id="1143189"/>
    <lineage>
        <taxon>Eukaryota</taxon>
        <taxon>Fungi</taxon>
        <taxon>Dikarya</taxon>
        <taxon>Ascomycota</taxon>
        <taxon>Pezizomycotina</taxon>
        <taxon>Sordariomycetes</taxon>
        <taxon>Sordariomycetidae</taxon>
        <taxon>Magnaporthales</taxon>
        <taxon>Pyriculariaceae</taxon>
        <taxon>Pyricularia</taxon>
    </lineage>
</organism>
<accession>A0AA97NVQ7</accession>
<evidence type="ECO:0000256" key="1">
    <source>
        <dbReference type="SAM" id="SignalP"/>
    </source>
</evidence>
<feature type="signal peptide" evidence="1">
    <location>
        <begin position="1"/>
        <end position="19"/>
    </location>
</feature>
<feature type="chain" id="PRO_5041729061" evidence="1">
    <location>
        <begin position="20"/>
        <end position="59"/>
    </location>
</feature>
<dbReference type="EMBL" id="JH793413">
    <property type="protein sequence ID" value="ELQ37181.1"/>
    <property type="molecule type" value="Genomic_DNA"/>
</dbReference>
<keyword evidence="1" id="KW-0732">Signal</keyword>
<name>A0AA97NVQ7_PYRO3</name>
<dbReference type="Proteomes" id="UP000011086">
    <property type="component" value="Unassembled WGS sequence"/>
</dbReference>
<evidence type="ECO:0000313" key="2">
    <source>
        <dbReference type="EMBL" id="ELQ37181.1"/>
    </source>
</evidence>
<sequence>MKLTTTVVLLFVASVAALAVEPRAGPPARPRPRPASMRLDRKGRAVFCVPGAKNCQRGG</sequence>
<reference evidence="2" key="1">
    <citation type="journal article" date="2012" name="PLoS Genet.">
        <title>Comparative analysis of the genomes of two field isolates of the rice blast fungus Magnaporthe oryzae.</title>
        <authorList>
            <person name="Xue M."/>
            <person name="Yang J."/>
            <person name="Li Z."/>
            <person name="Hu S."/>
            <person name="Yao N."/>
            <person name="Dean R.A."/>
            <person name="Zhao W."/>
            <person name="Shen M."/>
            <person name="Zhang H."/>
            <person name="Li C."/>
            <person name="Liu L."/>
            <person name="Cao L."/>
            <person name="Xu X."/>
            <person name="Xing Y."/>
            <person name="Hsiang T."/>
            <person name="Zhang Z."/>
            <person name="Xu J.R."/>
            <person name="Peng Y.L."/>
        </authorList>
    </citation>
    <scope>NUCLEOTIDE SEQUENCE</scope>
    <source>
        <strain evidence="2">Y34</strain>
    </source>
</reference>